<sequence length="408" mass="44037">MAIPLILVASAIAIAIAIAIATACLYRINLAMKVVPEAARKASPCRWTRQEIRDTYSRVKQSPILFAKHLPPRLDRRYIVVGGSDLNQSLSYMNGALGLVGGVIVLQLRQRGQSPDSIRILDFQQLNRRDMVSTAAGCDFVKTDITSAASAAGANVFIATSSSSVSVVPANYWIWPWQTESKNYVQIINELDFDAPIRANDLFFSNYARSKAVAERLVYGNNQHGFRTGVLRPGNGLYGQKSDPCIDLSLRTGGVTWMPNVVQNLGSSRNIALAHLQFEAALAQKKMPLAAGKPLIVTDPGPPPSHQDIYNALIDLSESPITLSLPPPSTASRFNVCMHTVIDDSKARRSIKDGGIAYRGVCTTLDGVCEQVVDRNRYDAGKPEGTNGNSITDKAAKMAGLGSVPVAA</sequence>
<organism evidence="1 2">
    <name type="scientific">Podospora didyma</name>
    <dbReference type="NCBI Taxonomy" id="330526"/>
    <lineage>
        <taxon>Eukaryota</taxon>
        <taxon>Fungi</taxon>
        <taxon>Dikarya</taxon>
        <taxon>Ascomycota</taxon>
        <taxon>Pezizomycotina</taxon>
        <taxon>Sordariomycetes</taxon>
        <taxon>Sordariomycetidae</taxon>
        <taxon>Sordariales</taxon>
        <taxon>Podosporaceae</taxon>
        <taxon>Podospora</taxon>
    </lineage>
</organism>
<evidence type="ECO:0000313" key="2">
    <source>
        <dbReference type="Proteomes" id="UP001285441"/>
    </source>
</evidence>
<proteinExistence type="predicted"/>
<comment type="caution">
    <text evidence="1">The sequence shown here is derived from an EMBL/GenBank/DDBJ whole genome shotgun (WGS) entry which is preliminary data.</text>
</comment>
<accession>A0AAE0U8A0</accession>
<evidence type="ECO:0000313" key="1">
    <source>
        <dbReference type="EMBL" id="KAK3394656.1"/>
    </source>
</evidence>
<dbReference type="EMBL" id="JAULSW010000001">
    <property type="protein sequence ID" value="KAK3394656.1"/>
    <property type="molecule type" value="Genomic_DNA"/>
</dbReference>
<dbReference type="AlphaFoldDB" id="A0AAE0U8A0"/>
<dbReference type="SUPFAM" id="SSF51735">
    <property type="entry name" value="NAD(P)-binding Rossmann-fold domains"/>
    <property type="match status" value="1"/>
</dbReference>
<keyword evidence="2" id="KW-1185">Reference proteome</keyword>
<name>A0AAE0U8A0_9PEZI</name>
<protein>
    <submittedName>
        <fullName evidence="1">Uncharacterized protein</fullName>
    </submittedName>
</protein>
<dbReference type="InterPro" id="IPR036291">
    <property type="entry name" value="NAD(P)-bd_dom_sf"/>
</dbReference>
<gene>
    <name evidence="1" type="ORF">B0H63DRAFT_517761</name>
</gene>
<dbReference type="Gene3D" id="3.40.50.720">
    <property type="entry name" value="NAD(P)-binding Rossmann-like Domain"/>
    <property type="match status" value="1"/>
</dbReference>
<reference evidence="1" key="2">
    <citation type="submission" date="2023-06" db="EMBL/GenBank/DDBJ databases">
        <authorList>
            <consortium name="Lawrence Berkeley National Laboratory"/>
            <person name="Haridas S."/>
            <person name="Hensen N."/>
            <person name="Bonometti L."/>
            <person name="Westerberg I."/>
            <person name="Brannstrom I.O."/>
            <person name="Guillou S."/>
            <person name="Cros-Aarteil S."/>
            <person name="Calhoun S."/>
            <person name="Kuo A."/>
            <person name="Mondo S."/>
            <person name="Pangilinan J."/>
            <person name="Riley R."/>
            <person name="LaButti K."/>
            <person name="Andreopoulos B."/>
            <person name="Lipzen A."/>
            <person name="Chen C."/>
            <person name="Yanf M."/>
            <person name="Daum C."/>
            <person name="Ng V."/>
            <person name="Clum A."/>
            <person name="Steindorff A."/>
            <person name="Ohm R."/>
            <person name="Martin F."/>
            <person name="Silar P."/>
            <person name="Natvig D."/>
            <person name="Lalanne C."/>
            <person name="Gautier V."/>
            <person name="Ament-velasquez S.L."/>
            <person name="Kruys A."/>
            <person name="Hutchinson M.I."/>
            <person name="Powell A.J."/>
            <person name="Barry K."/>
            <person name="Miller A.N."/>
            <person name="Grigoriev I.V."/>
            <person name="Debuchy R."/>
            <person name="Gladieux P."/>
            <person name="Thoren M.H."/>
            <person name="Johannesson H."/>
        </authorList>
    </citation>
    <scope>NUCLEOTIDE SEQUENCE</scope>
    <source>
        <strain evidence="1">CBS 232.78</strain>
    </source>
</reference>
<dbReference type="Proteomes" id="UP001285441">
    <property type="component" value="Unassembled WGS sequence"/>
</dbReference>
<reference evidence="1" key="1">
    <citation type="journal article" date="2023" name="Mol. Phylogenet. Evol.">
        <title>Genome-scale phylogeny and comparative genomics of the fungal order Sordariales.</title>
        <authorList>
            <person name="Hensen N."/>
            <person name="Bonometti L."/>
            <person name="Westerberg I."/>
            <person name="Brannstrom I.O."/>
            <person name="Guillou S."/>
            <person name="Cros-Aarteil S."/>
            <person name="Calhoun S."/>
            <person name="Haridas S."/>
            <person name="Kuo A."/>
            <person name="Mondo S."/>
            <person name="Pangilinan J."/>
            <person name="Riley R."/>
            <person name="LaButti K."/>
            <person name="Andreopoulos B."/>
            <person name="Lipzen A."/>
            <person name="Chen C."/>
            <person name="Yan M."/>
            <person name="Daum C."/>
            <person name="Ng V."/>
            <person name="Clum A."/>
            <person name="Steindorff A."/>
            <person name="Ohm R.A."/>
            <person name="Martin F."/>
            <person name="Silar P."/>
            <person name="Natvig D.O."/>
            <person name="Lalanne C."/>
            <person name="Gautier V."/>
            <person name="Ament-Velasquez S.L."/>
            <person name="Kruys A."/>
            <person name="Hutchinson M.I."/>
            <person name="Powell A.J."/>
            <person name="Barry K."/>
            <person name="Miller A.N."/>
            <person name="Grigoriev I.V."/>
            <person name="Debuchy R."/>
            <person name="Gladieux P."/>
            <person name="Hiltunen Thoren M."/>
            <person name="Johannesson H."/>
        </authorList>
    </citation>
    <scope>NUCLEOTIDE SEQUENCE</scope>
    <source>
        <strain evidence="1">CBS 232.78</strain>
    </source>
</reference>